<dbReference type="AlphaFoldDB" id="A0A2P4XSG5"/>
<comment type="caution">
    <text evidence="2">The sequence shown here is derived from an EMBL/GenBank/DDBJ whole genome shotgun (WGS) entry which is preliminary data.</text>
</comment>
<evidence type="ECO:0000256" key="1">
    <source>
        <dbReference type="SAM" id="MobiDB-lite"/>
    </source>
</evidence>
<keyword evidence="3" id="KW-1185">Reference proteome</keyword>
<accession>A0A2P4XSG5</accession>
<dbReference type="OrthoDB" id="112166at2759"/>
<proteinExistence type="predicted"/>
<evidence type="ECO:0000313" key="3">
    <source>
        <dbReference type="Proteomes" id="UP000237271"/>
    </source>
</evidence>
<gene>
    <name evidence="2" type="ORF">PHPALM_15344</name>
</gene>
<evidence type="ECO:0000313" key="2">
    <source>
        <dbReference type="EMBL" id="POM68493.1"/>
    </source>
</evidence>
<name>A0A2P4XSG5_9STRA</name>
<reference evidence="2 3" key="1">
    <citation type="journal article" date="2017" name="Genome Biol. Evol.">
        <title>Phytophthora megakarya and P. palmivora, closely related causal agents of cacao black pod rot, underwent increases in genome sizes and gene numbers by different mechanisms.</title>
        <authorList>
            <person name="Ali S.S."/>
            <person name="Shao J."/>
            <person name="Lary D.J."/>
            <person name="Kronmiller B."/>
            <person name="Shen D."/>
            <person name="Strem M.D."/>
            <person name="Amoako-Attah I."/>
            <person name="Akrofi A.Y."/>
            <person name="Begoude B.A."/>
            <person name="Ten Hoopen G.M."/>
            <person name="Coulibaly K."/>
            <person name="Kebe B.I."/>
            <person name="Melnick R.L."/>
            <person name="Guiltinan M.J."/>
            <person name="Tyler B.M."/>
            <person name="Meinhardt L.W."/>
            <person name="Bailey B.A."/>
        </authorList>
    </citation>
    <scope>NUCLEOTIDE SEQUENCE [LARGE SCALE GENOMIC DNA]</scope>
    <source>
        <strain evidence="3">sbr112.9</strain>
    </source>
</reference>
<dbReference type="EMBL" id="NCKW01008182">
    <property type="protein sequence ID" value="POM68493.1"/>
    <property type="molecule type" value="Genomic_DNA"/>
</dbReference>
<feature type="region of interest" description="Disordered" evidence="1">
    <location>
        <begin position="1"/>
        <end position="42"/>
    </location>
</feature>
<protein>
    <submittedName>
        <fullName evidence="2">Uncharacterized protein</fullName>
    </submittedName>
</protein>
<organism evidence="2 3">
    <name type="scientific">Phytophthora palmivora</name>
    <dbReference type="NCBI Taxonomy" id="4796"/>
    <lineage>
        <taxon>Eukaryota</taxon>
        <taxon>Sar</taxon>
        <taxon>Stramenopiles</taxon>
        <taxon>Oomycota</taxon>
        <taxon>Peronosporomycetes</taxon>
        <taxon>Peronosporales</taxon>
        <taxon>Peronosporaceae</taxon>
        <taxon>Phytophthora</taxon>
    </lineage>
</organism>
<dbReference type="Proteomes" id="UP000237271">
    <property type="component" value="Unassembled WGS sequence"/>
</dbReference>
<sequence>MDALEAMLNGPRQGTHKRQISETSQCDVSQPEKKQRRSAVTHLSTTVAGTHLEAAEVRRKAAAYMKLFLDDGFVLDTTKASYRDQALSLGTRAETSVLMFLEEHNISSRGSSAVLKHLRCLHRAGALNSKIERHEQLLQTPVIQDPAPGYTQNILEQIR</sequence>